<evidence type="ECO:0000256" key="2">
    <source>
        <dbReference type="ARBA" id="ARBA00022475"/>
    </source>
</evidence>
<feature type="transmembrane region" description="Helical" evidence="7">
    <location>
        <begin position="144"/>
        <end position="165"/>
    </location>
</feature>
<protein>
    <recommendedName>
        <fullName evidence="8">VTT domain-containing protein</fullName>
    </recommendedName>
</protein>
<organism evidence="9 10">
    <name type="scientific">Cavenderia fasciculata</name>
    <name type="common">Slime mold</name>
    <name type="synonym">Dictyostelium fasciculatum</name>
    <dbReference type="NCBI Taxonomy" id="261658"/>
    <lineage>
        <taxon>Eukaryota</taxon>
        <taxon>Amoebozoa</taxon>
        <taxon>Evosea</taxon>
        <taxon>Eumycetozoa</taxon>
        <taxon>Dictyostelia</taxon>
        <taxon>Acytosteliales</taxon>
        <taxon>Cavenderiaceae</taxon>
        <taxon>Cavenderia</taxon>
    </lineage>
</organism>
<evidence type="ECO:0000256" key="3">
    <source>
        <dbReference type="ARBA" id="ARBA00022692"/>
    </source>
</evidence>
<dbReference type="EMBL" id="GL883008">
    <property type="protein sequence ID" value="EGG22751.1"/>
    <property type="molecule type" value="Genomic_DNA"/>
</dbReference>
<dbReference type="InterPro" id="IPR032816">
    <property type="entry name" value="VTT_dom"/>
</dbReference>
<dbReference type="Proteomes" id="UP000007797">
    <property type="component" value="Unassembled WGS sequence"/>
</dbReference>
<keyword evidence="5 7" id="KW-0472">Membrane</keyword>
<keyword evidence="4 7" id="KW-1133">Transmembrane helix</keyword>
<keyword evidence="2" id="KW-1003">Cell membrane</keyword>
<evidence type="ECO:0000256" key="4">
    <source>
        <dbReference type="ARBA" id="ARBA00022989"/>
    </source>
</evidence>
<evidence type="ECO:0000256" key="1">
    <source>
        <dbReference type="ARBA" id="ARBA00004651"/>
    </source>
</evidence>
<feature type="transmembrane region" description="Helical" evidence="7">
    <location>
        <begin position="217"/>
        <end position="237"/>
    </location>
</feature>
<dbReference type="GO" id="GO:0005886">
    <property type="term" value="C:plasma membrane"/>
    <property type="evidence" value="ECO:0007669"/>
    <property type="project" value="UniProtKB-SubCell"/>
</dbReference>
<gene>
    <name evidence="9" type="ORF">DFA_04881</name>
</gene>
<dbReference type="PANTHER" id="PTHR12677">
    <property type="entry name" value="GOLGI APPARATUS MEMBRANE PROTEIN TVP38-RELATED"/>
    <property type="match status" value="1"/>
</dbReference>
<keyword evidence="10" id="KW-1185">Reference proteome</keyword>
<dbReference type="AlphaFoldDB" id="F4PM48"/>
<feature type="transmembrane region" description="Helical" evidence="7">
    <location>
        <begin position="58"/>
        <end position="77"/>
    </location>
</feature>
<evidence type="ECO:0000256" key="5">
    <source>
        <dbReference type="ARBA" id="ARBA00023136"/>
    </source>
</evidence>
<dbReference type="STRING" id="1054147.F4PM48"/>
<sequence>MVKFNLNLSNGAKQRLKVGSIITLMLSITLLFILLMVPDSPVQKTTLGLMNWVKGLEPFVGALFISVVYAISLVFCFPGTPINLAAGFLFGPFLGSVATVVGCDLGAILAFFIGRSLTREWAEKKMKSNKKYGQIDLAVEKNGFLIIFLLRLSPVIPFGLCNYLFGATKISFYRYWLATTAGLIPCTVAYTYLGSLINNLTQIFSDKADSEESHQELIFITLATLFTVGIIIVITIVTKRTLSQTMREHEDVEMANLEQEDRESSTKDNGVQPLMMIPSNLDDDEFMKLDREYIIKDDSRVETEYTFVGENNKTKSI</sequence>
<dbReference type="RefSeq" id="XP_004360602.1">
    <property type="nucleotide sequence ID" value="XM_004360545.1"/>
</dbReference>
<evidence type="ECO:0000256" key="6">
    <source>
        <dbReference type="SAM" id="MobiDB-lite"/>
    </source>
</evidence>
<feature type="transmembrane region" description="Helical" evidence="7">
    <location>
        <begin position="172"/>
        <end position="197"/>
    </location>
</feature>
<feature type="transmembrane region" description="Helical" evidence="7">
    <location>
        <begin position="21"/>
        <end position="38"/>
    </location>
</feature>
<accession>F4PM48</accession>
<dbReference type="Pfam" id="PF09335">
    <property type="entry name" value="VTT_dom"/>
    <property type="match status" value="1"/>
</dbReference>
<name>F4PM48_CACFS</name>
<evidence type="ECO:0000256" key="7">
    <source>
        <dbReference type="SAM" id="Phobius"/>
    </source>
</evidence>
<evidence type="ECO:0000259" key="8">
    <source>
        <dbReference type="Pfam" id="PF09335"/>
    </source>
</evidence>
<keyword evidence="3 7" id="KW-0812">Transmembrane</keyword>
<feature type="region of interest" description="Disordered" evidence="6">
    <location>
        <begin position="253"/>
        <end position="274"/>
    </location>
</feature>
<dbReference type="PANTHER" id="PTHR12677:SF59">
    <property type="entry name" value="GOLGI APPARATUS MEMBRANE PROTEIN TVP38-RELATED"/>
    <property type="match status" value="1"/>
</dbReference>
<dbReference type="OMA" id="MWWLVVY"/>
<feature type="domain" description="VTT" evidence="8">
    <location>
        <begin position="77"/>
        <end position="195"/>
    </location>
</feature>
<evidence type="ECO:0000313" key="9">
    <source>
        <dbReference type="EMBL" id="EGG22751.1"/>
    </source>
</evidence>
<dbReference type="KEGG" id="dfa:DFA_04881"/>
<dbReference type="InterPro" id="IPR015414">
    <property type="entry name" value="TMEM64"/>
</dbReference>
<dbReference type="OrthoDB" id="166803at2759"/>
<feature type="transmembrane region" description="Helical" evidence="7">
    <location>
        <begin position="89"/>
        <end position="113"/>
    </location>
</feature>
<dbReference type="GeneID" id="14875323"/>
<reference evidence="10" key="1">
    <citation type="journal article" date="2011" name="Genome Res.">
        <title>Phylogeny-wide analysis of social amoeba genomes highlights ancient origins for complex intercellular communication.</title>
        <authorList>
            <person name="Heidel A.J."/>
            <person name="Lawal H.M."/>
            <person name="Felder M."/>
            <person name="Schilde C."/>
            <person name="Helps N.R."/>
            <person name="Tunggal B."/>
            <person name="Rivero F."/>
            <person name="John U."/>
            <person name="Schleicher M."/>
            <person name="Eichinger L."/>
            <person name="Platzer M."/>
            <person name="Noegel A.A."/>
            <person name="Schaap P."/>
            <person name="Gloeckner G."/>
        </authorList>
    </citation>
    <scope>NUCLEOTIDE SEQUENCE [LARGE SCALE GENOMIC DNA]</scope>
    <source>
        <strain evidence="10">SH3</strain>
    </source>
</reference>
<evidence type="ECO:0000313" key="10">
    <source>
        <dbReference type="Proteomes" id="UP000007797"/>
    </source>
</evidence>
<proteinExistence type="predicted"/>
<comment type="subcellular location">
    <subcellularLocation>
        <location evidence="1">Cell membrane</location>
        <topology evidence="1">Multi-pass membrane protein</topology>
    </subcellularLocation>
</comment>